<evidence type="ECO:0000313" key="11">
    <source>
        <dbReference type="EMBL" id="TWU24244.1"/>
    </source>
</evidence>
<comment type="catalytic activity">
    <reaction evidence="5 8">
        <text>meso-2,6-diaminopimelate + H(+) = L-lysine + CO2</text>
        <dbReference type="Rhea" id="RHEA:15101"/>
        <dbReference type="ChEBI" id="CHEBI:15378"/>
        <dbReference type="ChEBI" id="CHEBI:16526"/>
        <dbReference type="ChEBI" id="CHEBI:32551"/>
        <dbReference type="ChEBI" id="CHEBI:57791"/>
        <dbReference type="EC" id="4.1.1.20"/>
    </reaction>
</comment>
<keyword evidence="5" id="KW-0028">Amino-acid biosynthesis</keyword>
<comment type="pathway">
    <text evidence="5 8">Amino-acid biosynthesis; L-lysine biosynthesis via DAP pathway; L-lysine from DL-2,6-diaminopimelate: step 1/1.</text>
</comment>
<feature type="binding site" evidence="5">
    <location>
        <position position="313"/>
    </location>
    <ligand>
        <name>substrate</name>
    </ligand>
</feature>
<evidence type="ECO:0000256" key="5">
    <source>
        <dbReference type="HAMAP-Rule" id="MF_02120"/>
    </source>
</evidence>
<comment type="function">
    <text evidence="5">Specifically catalyzes the decarboxylation of meso-diaminopimelate (meso-DAP) to L-lysine.</text>
</comment>
<dbReference type="Proteomes" id="UP000316304">
    <property type="component" value="Unassembled WGS sequence"/>
</dbReference>
<dbReference type="EMBL" id="SJPT01000003">
    <property type="protein sequence ID" value="TWU24244.1"/>
    <property type="molecule type" value="Genomic_DNA"/>
</dbReference>
<feature type="binding site" evidence="5">
    <location>
        <begin position="270"/>
        <end position="273"/>
    </location>
    <ligand>
        <name>pyridoxal 5'-phosphate</name>
        <dbReference type="ChEBI" id="CHEBI:597326"/>
    </ligand>
</feature>
<keyword evidence="2 5" id="KW-0210">Decarboxylase</keyword>
<dbReference type="InterPro" id="IPR022644">
    <property type="entry name" value="De-COase2_N"/>
</dbReference>
<comment type="subunit">
    <text evidence="5">Homodimer.</text>
</comment>
<feature type="binding site" evidence="5">
    <location>
        <position position="229"/>
    </location>
    <ligand>
        <name>pyridoxal 5'-phosphate</name>
        <dbReference type="ChEBI" id="CHEBI:597326"/>
    </ligand>
</feature>
<evidence type="ECO:0000313" key="12">
    <source>
        <dbReference type="Proteomes" id="UP000316304"/>
    </source>
</evidence>
<feature type="binding site" evidence="5">
    <location>
        <position position="379"/>
    </location>
    <ligand>
        <name>substrate</name>
    </ligand>
</feature>
<feature type="active site" description="Proton donor" evidence="7">
    <location>
        <position position="343"/>
    </location>
</feature>
<dbReference type="HAMAP" id="MF_02120">
    <property type="entry name" value="LysA"/>
    <property type="match status" value="1"/>
</dbReference>
<name>A0A5C6CLC4_9BACT</name>
<dbReference type="PROSITE" id="PS00878">
    <property type="entry name" value="ODR_DC_2_1"/>
    <property type="match status" value="1"/>
</dbReference>
<dbReference type="PRINTS" id="PR01179">
    <property type="entry name" value="ODADCRBXLASE"/>
</dbReference>
<keyword evidence="4 5" id="KW-0456">Lyase</keyword>
<feature type="modified residue" description="N6-(pyridoxal phosphate)lysine" evidence="5 7">
    <location>
        <position position="56"/>
    </location>
</feature>
<feature type="binding site" evidence="5">
    <location>
        <position position="273"/>
    </location>
    <ligand>
        <name>substrate</name>
    </ligand>
</feature>
<comment type="similarity">
    <text evidence="5">Belongs to the Orn/Lys/Arg decarboxylase class-II family. LysA subfamily.</text>
</comment>
<feature type="binding site" evidence="5">
    <location>
        <position position="379"/>
    </location>
    <ligand>
        <name>pyridoxal 5'-phosphate</name>
        <dbReference type="ChEBI" id="CHEBI:597326"/>
    </ligand>
</feature>
<evidence type="ECO:0000256" key="8">
    <source>
        <dbReference type="RuleBase" id="RU003738"/>
    </source>
</evidence>
<evidence type="ECO:0000256" key="1">
    <source>
        <dbReference type="ARBA" id="ARBA00001933"/>
    </source>
</evidence>
<dbReference type="SUPFAM" id="SSF50621">
    <property type="entry name" value="Alanine racemase C-terminal domain-like"/>
    <property type="match status" value="1"/>
</dbReference>
<dbReference type="AlphaFoldDB" id="A0A5C6CLC4"/>
<keyword evidence="5 8" id="KW-0457">Lysine biosynthesis</keyword>
<dbReference type="CDD" id="cd06828">
    <property type="entry name" value="PLPDE_III_DapDC"/>
    <property type="match status" value="1"/>
</dbReference>
<comment type="cofactor">
    <cofactor evidence="1 5 7 8">
        <name>pyridoxal 5'-phosphate</name>
        <dbReference type="ChEBI" id="CHEBI:597326"/>
    </cofactor>
</comment>
<dbReference type="PROSITE" id="PS00879">
    <property type="entry name" value="ODR_DC_2_2"/>
    <property type="match status" value="1"/>
</dbReference>
<protein>
    <recommendedName>
        <fullName evidence="5 6">Diaminopimelate decarboxylase</fullName>
        <shortName evidence="5">DAP decarboxylase</shortName>
        <shortName evidence="5">DAPDC</shortName>
        <ecNumber evidence="5 6">4.1.1.20</ecNumber>
    </recommendedName>
</protein>
<dbReference type="SUPFAM" id="SSF51419">
    <property type="entry name" value="PLP-binding barrel"/>
    <property type="match status" value="1"/>
</dbReference>
<reference evidence="11 12" key="1">
    <citation type="submission" date="2019-02" db="EMBL/GenBank/DDBJ databases">
        <title>Deep-cultivation of Planctomycetes and their phenomic and genomic characterization uncovers novel biology.</title>
        <authorList>
            <person name="Wiegand S."/>
            <person name="Jogler M."/>
            <person name="Boedeker C."/>
            <person name="Pinto D."/>
            <person name="Vollmers J."/>
            <person name="Rivas-Marin E."/>
            <person name="Kohn T."/>
            <person name="Peeters S.H."/>
            <person name="Heuer A."/>
            <person name="Rast P."/>
            <person name="Oberbeckmann S."/>
            <person name="Bunk B."/>
            <person name="Jeske O."/>
            <person name="Meyerdierks A."/>
            <person name="Storesund J.E."/>
            <person name="Kallscheuer N."/>
            <person name="Luecker S."/>
            <person name="Lage O.M."/>
            <person name="Pohl T."/>
            <person name="Merkel B.J."/>
            <person name="Hornburger P."/>
            <person name="Mueller R.-W."/>
            <person name="Bruemmer F."/>
            <person name="Labrenz M."/>
            <person name="Spormann A.M."/>
            <person name="Op Den Camp H."/>
            <person name="Overmann J."/>
            <person name="Amann R."/>
            <person name="Jetten M.S.M."/>
            <person name="Mascher T."/>
            <person name="Medema M.H."/>
            <person name="Devos D.P."/>
            <person name="Kaster A.-K."/>
            <person name="Ovreas L."/>
            <person name="Rohde M."/>
            <person name="Galperin M.Y."/>
            <person name="Jogler C."/>
        </authorList>
    </citation>
    <scope>NUCLEOTIDE SEQUENCE [LARGE SCALE GENOMIC DNA]</scope>
    <source>
        <strain evidence="11 12">Pla52o</strain>
    </source>
</reference>
<dbReference type="Pfam" id="PF02784">
    <property type="entry name" value="Orn_Arg_deC_N"/>
    <property type="match status" value="1"/>
</dbReference>
<evidence type="ECO:0000256" key="7">
    <source>
        <dbReference type="PIRSR" id="PIRSR600183-50"/>
    </source>
</evidence>
<evidence type="ECO:0000256" key="4">
    <source>
        <dbReference type="ARBA" id="ARBA00023239"/>
    </source>
</evidence>
<feature type="domain" description="Orn/DAP/Arg decarboxylase 2 C-terminal" evidence="9">
    <location>
        <begin position="31"/>
        <end position="377"/>
    </location>
</feature>
<dbReference type="EC" id="4.1.1.20" evidence="5 6"/>
<dbReference type="InterPro" id="IPR022653">
    <property type="entry name" value="De-COase2_pyr-phos_BS"/>
</dbReference>
<dbReference type="InterPro" id="IPR022643">
    <property type="entry name" value="De-COase2_C"/>
</dbReference>
<dbReference type="InterPro" id="IPR009006">
    <property type="entry name" value="Ala_racemase/Decarboxylase_C"/>
</dbReference>
<evidence type="ECO:0000259" key="10">
    <source>
        <dbReference type="Pfam" id="PF02784"/>
    </source>
</evidence>
<comment type="caution">
    <text evidence="11">The sequence shown here is derived from an EMBL/GenBank/DDBJ whole genome shotgun (WGS) entry which is preliminary data.</text>
</comment>
<evidence type="ECO:0000259" key="9">
    <source>
        <dbReference type="Pfam" id="PF00278"/>
    </source>
</evidence>
<dbReference type="UniPathway" id="UPA00034">
    <property type="reaction ID" value="UER00027"/>
</dbReference>
<dbReference type="InterPro" id="IPR022657">
    <property type="entry name" value="De-COase2_CS"/>
</dbReference>
<feature type="binding site" evidence="5">
    <location>
        <position position="309"/>
    </location>
    <ligand>
        <name>substrate</name>
    </ligand>
</feature>
<feature type="binding site" evidence="5">
    <location>
        <position position="344"/>
    </location>
    <ligand>
        <name>substrate</name>
    </ligand>
</feature>
<proteinExistence type="inferred from homology"/>
<dbReference type="OrthoDB" id="9802241at2"/>
<dbReference type="RefSeq" id="WP_146594465.1">
    <property type="nucleotide sequence ID" value="NZ_SJPT01000003.1"/>
</dbReference>
<dbReference type="PANTHER" id="PTHR43727:SF2">
    <property type="entry name" value="GROUP IV DECARBOXYLASE"/>
    <property type="match status" value="1"/>
</dbReference>
<organism evidence="11 12">
    <name type="scientific">Novipirellula galeiformis</name>
    <dbReference type="NCBI Taxonomy" id="2528004"/>
    <lineage>
        <taxon>Bacteria</taxon>
        <taxon>Pseudomonadati</taxon>
        <taxon>Planctomycetota</taxon>
        <taxon>Planctomycetia</taxon>
        <taxon>Pirellulales</taxon>
        <taxon>Pirellulaceae</taxon>
        <taxon>Novipirellula</taxon>
    </lineage>
</organism>
<dbReference type="Gene3D" id="3.20.20.10">
    <property type="entry name" value="Alanine racemase"/>
    <property type="match status" value="1"/>
</dbReference>
<dbReference type="Pfam" id="PF00278">
    <property type="entry name" value="Orn_DAP_Arg_deC"/>
    <property type="match status" value="1"/>
</dbReference>
<dbReference type="PANTHER" id="PTHR43727">
    <property type="entry name" value="DIAMINOPIMELATE DECARBOXYLASE"/>
    <property type="match status" value="1"/>
</dbReference>
<dbReference type="GO" id="GO:0008836">
    <property type="term" value="F:diaminopimelate decarboxylase activity"/>
    <property type="evidence" value="ECO:0007669"/>
    <property type="project" value="UniProtKB-UniRule"/>
</dbReference>
<dbReference type="GO" id="GO:0030170">
    <property type="term" value="F:pyridoxal phosphate binding"/>
    <property type="evidence" value="ECO:0007669"/>
    <property type="project" value="UniProtKB-UniRule"/>
</dbReference>
<evidence type="ECO:0000256" key="2">
    <source>
        <dbReference type="ARBA" id="ARBA00022793"/>
    </source>
</evidence>
<dbReference type="Gene3D" id="2.40.37.10">
    <property type="entry name" value="Lyase, Ornithine Decarboxylase, Chain A, domain 1"/>
    <property type="match status" value="1"/>
</dbReference>
<evidence type="ECO:0000256" key="6">
    <source>
        <dbReference type="NCBIfam" id="TIGR01048"/>
    </source>
</evidence>
<gene>
    <name evidence="11" type="primary">lysA_1</name>
    <name evidence="5" type="synonym">lysA</name>
    <name evidence="11" type="ORF">Pla52o_21700</name>
</gene>
<sequence length="423" mass="46398">MLTVPPFATARTEIAGQSIAELVKSFGTPLYVYDISVVEQRISDLAAFDRIRYAQKACGNLAILDRMRRQGVVVDAVSAGEIRRAIAAGFSTDSSKHEIVYTADIFDREALDLVVEHSLDVNCGSPDMISQLGERRPGAEVTLRINPGFGHGHSQKTNTGGEQSKHGIWHEQIDECLRRADQARITITGLHMHIGSGTDLEHLSEVCEAMERTALSVGRTLKTISAGGGLPVPYKSDETYVDLDKYFQLWDATRNRLSETFGHRLELEIEPGRYLSAESGSLIAEVRSVKKAGANVFVLVDAGFNDLARPVMYGAYHPISVCGARGDVSTREQLDVIIGGPLCESGDIFTQREGGFVESRKLPMPMVGDYVVLENAGAYGFVMASNYNSKTRAAEVMIENGEAKLIRRRETFDDLIRGEVIPE</sequence>
<dbReference type="InterPro" id="IPR029066">
    <property type="entry name" value="PLP-binding_barrel"/>
</dbReference>
<accession>A0A5C6CLC4</accession>
<dbReference type="InterPro" id="IPR002986">
    <property type="entry name" value="DAP_deCOOHase_LysA"/>
</dbReference>
<keyword evidence="12" id="KW-1185">Reference proteome</keyword>
<dbReference type="NCBIfam" id="TIGR01048">
    <property type="entry name" value="lysA"/>
    <property type="match status" value="1"/>
</dbReference>
<keyword evidence="3 5" id="KW-0663">Pyridoxal phosphate</keyword>
<dbReference type="GO" id="GO:0009089">
    <property type="term" value="P:lysine biosynthetic process via diaminopimelate"/>
    <property type="evidence" value="ECO:0007669"/>
    <property type="project" value="UniProtKB-UniRule"/>
</dbReference>
<evidence type="ECO:0000256" key="3">
    <source>
        <dbReference type="ARBA" id="ARBA00022898"/>
    </source>
</evidence>
<dbReference type="PRINTS" id="PR01181">
    <property type="entry name" value="DAPDCRBXLASE"/>
</dbReference>
<dbReference type="InterPro" id="IPR000183">
    <property type="entry name" value="Orn/DAP/Arg_de-COase"/>
</dbReference>
<feature type="domain" description="Orn/DAP/Arg decarboxylase 2 N-terminal" evidence="10">
    <location>
        <begin position="50"/>
        <end position="277"/>
    </location>
</feature>